<dbReference type="InterPro" id="IPR010918">
    <property type="entry name" value="PurM-like_C_dom"/>
</dbReference>
<dbReference type="PANTHER" id="PTHR10099">
    <property type="entry name" value="PHOSPHORIBOSYLFORMYLGLYCINAMIDINE SYNTHASE"/>
    <property type="match status" value="1"/>
</dbReference>
<feature type="active site" description="Nucleophile" evidence="10">
    <location>
        <position position="1176"/>
    </location>
</feature>
<dbReference type="InterPro" id="IPR041609">
    <property type="entry name" value="PurL_linker"/>
</dbReference>
<dbReference type="EC" id="6.3.5.3" evidence="10"/>
<reference evidence="15 16" key="1">
    <citation type="submission" date="2021-04" db="EMBL/GenBank/DDBJ databases">
        <title>novel species isolated from subtropical streams in China.</title>
        <authorList>
            <person name="Lu H."/>
        </authorList>
    </citation>
    <scope>NUCLEOTIDE SEQUENCE [LARGE SCALE GENOMIC DNA]</scope>
    <source>
        <strain evidence="15 16">FT147W</strain>
    </source>
</reference>
<dbReference type="NCBIfam" id="TIGR01735">
    <property type="entry name" value="FGAM_synt"/>
    <property type="match status" value="1"/>
</dbReference>
<feature type="binding site" evidence="10">
    <location>
        <position position="737"/>
    </location>
    <ligand>
        <name>Mg(2+)</name>
        <dbReference type="ChEBI" id="CHEBI:18420"/>
    </ligand>
</feature>
<dbReference type="InterPro" id="IPR029062">
    <property type="entry name" value="Class_I_gatase-like"/>
</dbReference>
<feature type="domain" description="FGAR-AT PurM N-terminal-like" evidence="14">
    <location>
        <begin position="663"/>
        <end position="822"/>
    </location>
</feature>
<organism evidence="15 16">
    <name type="scientific">Undibacterium rivi</name>
    <dbReference type="NCBI Taxonomy" id="2828729"/>
    <lineage>
        <taxon>Bacteria</taxon>
        <taxon>Pseudomonadati</taxon>
        <taxon>Pseudomonadota</taxon>
        <taxon>Betaproteobacteria</taxon>
        <taxon>Burkholderiales</taxon>
        <taxon>Oxalobacteraceae</taxon>
        <taxon>Undibacterium</taxon>
    </lineage>
</organism>
<dbReference type="InterPro" id="IPR036921">
    <property type="entry name" value="PurM-like_N_sf"/>
</dbReference>
<dbReference type="SUPFAM" id="SSF109736">
    <property type="entry name" value="FGAM synthase PurL, linker domain"/>
    <property type="match status" value="1"/>
</dbReference>
<dbReference type="InterPro" id="IPR036676">
    <property type="entry name" value="PurM-like_C_sf"/>
</dbReference>
<keyword evidence="8 10" id="KW-0460">Magnesium</keyword>
<comment type="caution">
    <text evidence="10">Lacks conserved residue(s) required for the propagation of feature annotation.</text>
</comment>
<dbReference type="Gene3D" id="3.40.50.880">
    <property type="match status" value="1"/>
</dbReference>
<dbReference type="PANTHER" id="PTHR10099:SF1">
    <property type="entry name" value="PHOSPHORIBOSYLFORMYLGLYCINAMIDINE SYNTHASE"/>
    <property type="match status" value="1"/>
</dbReference>
<evidence type="ECO:0000256" key="2">
    <source>
        <dbReference type="ARBA" id="ARBA00008608"/>
    </source>
</evidence>
<feature type="binding site" evidence="10">
    <location>
        <position position="903"/>
    </location>
    <ligand>
        <name>ATP</name>
        <dbReference type="ChEBI" id="CHEBI:30616"/>
    </ligand>
</feature>
<accession>A0ABS5GZR5</accession>
<feature type="binding site" evidence="10">
    <location>
        <position position="733"/>
    </location>
    <ligand>
        <name>Mg(2+)</name>
        <dbReference type="ChEBI" id="CHEBI:18420"/>
    </ligand>
</feature>
<evidence type="ECO:0000256" key="6">
    <source>
        <dbReference type="ARBA" id="ARBA00022755"/>
    </source>
</evidence>
<feature type="domain" description="Phosphoribosylformylglycinamidine synthase N-terminal" evidence="13">
    <location>
        <begin position="36"/>
        <end position="156"/>
    </location>
</feature>
<comment type="subunit">
    <text evidence="10">Monomer.</text>
</comment>
<dbReference type="Gene3D" id="1.10.8.750">
    <property type="entry name" value="Phosphoribosylformylglycinamidine synthase, linker domain"/>
    <property type="match status" value="1"/>
</dbReference>
<dbReference type="InterPro" id="IPR055181">
    <property type="entry name" value="FGAR-AT_PurM_N-like"/>
</dbReference>
<dbReference type="Proteomes" id="UP000682982">
    <property type="component" value="Unassembled WGS sequence"/>
</dbReference>
<dbReference type="SUPFAM" id="SSF82697">
    <property type="entry name" value="PurS-like"/>
    <property type="match status" value="1"/>
</dbReference>
<dbReference type="CDD" id="cd01740">
    <property type="entry name" value="GATase1_FGAR_AT"/>
    <property type="match status" value="1"/>
</dbReference>
<comment type="caution">
    <text evidence="15">The sequence shown here is derived from an EMBL/GenBank/DDBJ whole genome shotgun (WGS) entry which is preliminary data.</text>
</comment>
<dbReference type="InterPro" id="IPR040707">
    <property type="entry name" value="FGAR-AT_N"/>
</dbReference>
<feature type="binding site" evidence="10">
    <location>
        <position position="901"/>
    </location>
    <ligand>
        <name>Mg(2+)</name>
        <dbReference type="ChEBI" id="CHEBI:18420"/>
    </ligand>
</feature>
<feature type="binding site" evidence="10">
    <location>
        <begin position="314"/>
        <end position="325"/>
    </location>
    <ligand>
        <name>ATP</name>
        <dbReference type="ChEBI" id="CHEBI:30616"/>
    </ligand>
</feature>
<comment type="pathway">
    <text evidence="1 10">Purine metabolism; IMP biosynthesis via de novo pathway; 5-amino-1-(5-phospho-D-ribosyl)imidazole from N(2)-formyl-N(1)-(5-phospho-D-ribosyl)glycinamide: step 1/2.</text>
</comment>
<dbReference type="Gene3D" id="3.90.650.10">
    <property type="entry name" value="PurM-like C-terminal domain"/>
    <property type="match status" value="2"/>
</dbReference>
<comment type="subcellular location">
    <subcellularLocation>
        <location evidence="10">Cytoplasm</location>
    </subcellularLocation>
</comment>
<evidence type="ECO:0000256" key="7">
    <source>
        <dbReference type="ARBA" id="ARBA00022840"/>
    </source>
</evidence>
<dbReference type="CDD" id="cd02203">
    <property type="entry name" value="PurL_repeat1"/>
    <property type="match status" value="1"/>
</dbReference>
<dbReference type="CDD" id="cd02204">
    <property type="entry name" value="PurL_repeat2"/>
    <property type="match status" value="1"/>
</dbReference>
<feature type="domain" description="Phosphoribosylformylglycinamidine synthase linker" evidence="12">
    <location>
        <begin position="179"/>
        <end position="226"/>
    </location>
</feature>
<evidence type="ECO:0000256" key="9">
    <source>
        <dbReference type="ARBA" id="ARBA00022962"/>
    </source>
</evidence>
<evidence type="ECO:0000256" key="10">
    <source>
        <dbReference type="HAMAP-Rule" id="MF_00419"/>
    </source>
</evidence>
<evidence type="ECO:0000259" key="11">
    <source>
        <dbReference type="Pfam" id="PF02769"/>
    </source>
</evidence>
<evidence type="ECO:0000256" key="1">
    <source>
        <dbReference type="ARBA" id="ARBA00004920"/>
    </source>
</evidence>
<dbReference type="InterPro" id="IPR010073">
    <property type="entry name" value="PurL_large"/>
</dbReference>
<keyword evidence="5 10" id="KW-0547">Nucleotide-binding</keyword>
<evidence type="ECO:0000259" key="14">
    <source>
        <dbReference type="Pfam" id="PF22689"/>
    </source>
</evidence>
<protein>
    <recommendedName>
        <fullName evidence="10">Phosphoribosylformylglycinamidine synthase</fullName>
        <shortName evidence="10">FGAM synthase</shortName>
        <shortName evidence="10">FGAMS</shortName>
        <ecNumber evidence="10">6.3.5.3</ecNumber>
    </recommendedName>
    <alternativeName>
        <fullName evidence="10">Formylglycinamide ribonucleotide amidotransferase</fullName>
        <shortName evidence="10">FGAR amidotransferase</shortName>
        <shortName evidence="10">FGAR-AT</shortName>
    </alternativeName>
</protein>
<dbReference type="Gene3D" id="3.30.1330.10">
    <property type="entry name" value="PurM-like, N-terminal domain"/>
    <property type="match status" value="2"/>
</dbReference>
<keyword evidence="7 10" id="KW-0067">ATP-binding</keyword>
<dbReference type="PROSITE" id="PS51273">
    <property type="entry name" value="GATASE_TYPE_1"/>
    <property type="match status" value="1"/>
</dbReference>
<evidence type="ECO:0000313" key="15">
    <source>
        <dbReference type="EMBL" id="MBR7791902.1"/>
    </source>
</evidence>
<evidence type="ECO:0000259" key="13">
    <source>
        <dbReference type="Pfam" id="PF18076"/>
    </source>
</evidence>
<dbReference type="GO" id="GO:0004642">
    <property type="term" value="F:phosphoribosylformylglycinamidine synthase activity"/>
    <property type="evidence" value="ECO:0007669"/>
    <property type="project" value="UniProtKB-EC"/>
</dbReference>
<keyword evidence="16" id="KW-1185">Reference proteome</keyword>
<keyword evidence="3 10" id="KW-0436">Ligase</keyword>
<feature type="domain" description="PurM-like C-terminal" evidence="11">
    <location>
        <begin position="447"/>
        <end position="604"/>
    </location>
</feature>
<dbReference type="HAMAP" id="MF_00419">
    <property type="entry name" value="PurL_1"/>
    <property type="match status" value="1"/>
</dbReference>
<keyword evidence="10" id="KW-0963">Cytoplasm</keyword>
<dbReference type="Pfam" id="PF02769">
    <property type="entry name" value="AIRS_C"/>
    <property type="match status" value="2"/>
</dbReference>
<feature type="domain" description="PurM-like C-terminal" evidence="11">
    <location>
        <begin position="853"/>
        <end position="1006"/>
    </location>
</feature>
<comment type="catalytic activity">
    <reaction evidence="10">
        <text>N(2)-formyl-N(1)-(5-phospho-beta-D-ribosyl)glycinamide + L-glutamine + ATP + H2O = 2-formamido-N(1)-(5-O-phospho-beta-D-ribosyl)acetamidine + L-glutamate + ADP + phosphate + H(+)</text>
        <dbReference type="Rhea" id="RHEA:17129"/>
        <dbReference type="ChEBI" id="CHEBI:15377"/>
        <dbReference type="ChEBI" id="CHEBI:15378"/>
        <dbReference type="ChEBI" id="CHEBI:29985"/>
        <dbReference type="ChEBI" id="CHEBI:30616"/>
        <dbReference type="ChEBI" id="CHEBI:43474"/>
        <dbReference type="ChEBI" id="CHEBI:58359"/>
        <dbReference type="ChEBI" id="CHEBI:147286"/>
        <dbReference type="ChEBI" id="CHEBI:147287"/>
        <dbReference type="ChEBI" id="CHEBI:456216"/>
        <dbReference type="EC" id="6.3.5.3"/>
    </reaction>
</comment>
<dbReference type="Pfam" id="PF18076">
    <property type="entry name" value="FGAR-AT_N"/>
    <property type="match status" value="1"/>
</dbReference>
<evidence type="ECO:0000256" key="5">
    <source>
        <dbReference type="ARBA" id="ARBA00022741"/>
    </source>
</evidence>
<comment type="function">
    <text evidence="10">Phosphoribosylformylglycinamidine synthase involved in the purines biosynthetic pathway. Catalyzes the ATP-dependent conversion of formylglycinamide ribonucleotide (FGAR) and glutamine to yield formylglycinamidine ribonucleotide (FGAM) and glutamate.</text>
</comment>
<dbReference type="SUPFAM" id="SSF52317">
    <property type="entry name" value="Class I glutamine amidotransferase-like"/>
    <property type="match status" value="1"/>
</dbReference>
<name>A0ABS5GZR5_9BURK</name>
<dbReference type="NCBIfam" id="NF003672">
    <property type="entry name" value="PRK05297.1"/>
    <property type="match status" value="1"/>
</dbReference>
<dbReference type="EMBL" id="JAGSPK010000002">
    <property type="protein sequence ID" value="MBR7791902.1"/>
    <property type="molecule type" value="Genomic_DNA"/>
</dbReference>
<gene>
    <name evidence="10 15" type="primary">purL</name>
    <name evidence="15" type="synonym">purI</name>
    <name evidence="15" type="ORF">KDM87_04775</name>
</gene>
<proteinExistence type="inferred from homology"/>
<dbReference type="InterPro" id="IPR036604">
    <property type="entry name" value="PurS-like_sf"/>
</dbReference>
<evidence type="ECO:0000256" key="3">
    <source>
        <dbReference type="ARBA" id="ARBA00022598"/>
    </source>
</evidence>
<evidence type="ECO:0000259" key="12">
    <source>
        <dbReference type="Pfam" id="PF18072"/>
    </source>
</evidence>
<dbReference type="Pfam" id="PF13507">
    <property type="entry name" value="GATase_5"/>
    <property type="match status" value="1"/>
</dbReference>
<feature type="binding site" evidence="10">
    <location>
        <position position="694"/>
    </location>
    <ligand>
        <name>Mg(2+)</name>
        <dbReference type="ChEBI" id="CHEBI:18420"/>
    </ligand>
</feature>
<feature type="binding site" evidence="10">
    <location>
        <position position="693"/>
    </location>
    <ligand>
        <name>ATP</name>
        <dbReference type="ChEBI" id="CHEBI:30616"/>
    </ligand>
</feature>
<evidence type="ECO:0000256" key="8">
    <source>
        <dbReference type="ARBA" id="ARBA00022842"/>
    </source>
</evidence>
<keyword evidence="4 10" id="KW-0479">Metal-binding</keyword>
<evidence type="ECO:0000313" key="16">
    <source>
        <dbReference type="Proteomes" id="UP000682982"/>
    </source>
</evidence>
<keyword evidence="6 10" id="KW-0658">Purine biosynthesis</keyword>
<dbReference type="RefSeq" id="WP_212678034.1">
    <property type="nucleotide sequence ID" value="NZ_JAGSPK010000002.1"/>
</dbReference>
<sequence length="1332" mass="144801">MLILPGSNALSVFRTSNLLNRLQEVDANIIGVTARYQHFVDVSVELQKNDIERLEALLVYGDHFNGSQDGETFIVIPRIGTISPWASKATDIARNCGMHQVHRIERGISYFVQMKTGFFGGTKEVKQSSREAIAALLHDRMTEMVLTNLGDAAALFSELQAKPLESVDILSGGKNALLNANTELGLALSDDEIDYLVDAFNSVNRNPTDVELMMFAQANSEHCRHKIFNADWTIDGVEQDKSLFQMIKNTHELHPQGTVVAYSDNSSIIEGAKVQRFYPRDSKTGIYALSEELTHILMKVETHNHPTAISPFPGASTGAGGEIRDEGATGRGAKPKAGLTGFTVSNLSLPGMTQPWENATDCDGGAKTKSAYGKPDRIASPLQIMIDGPLGGAAFNNEFGRPNLGGYFRTYEQNVAGTVYGYHKPIMIAGGIGSISAQHTKKNDLPVGSLLIQLGGPGMRIGMGGSAASSMATGTNTADLDFDSVQRGNPEMERRAQEVINSCWQMADANPILSIHDVGAGGLSNAFPEITNDAKRGAIFDLRKVHLEESGMAPKEIWSNESQERYVLAIAPESLELFRGFCERERCPFAVVGTATEERQLKVIDPEHSNTPVDMPMNVLLGKPPKMHRNVERLQASYKPLDLTGISLDDAAERVLSLPTVADKSFLITIGDRTVGATTVRDQMVGPWQVPVADCAVTTMSFEGFLGEAMAMGERTPLAVINAPASGRMAVGEAITNIAAAPIKDISDIKLSANWMAACGQPGQDAALFDTVKAVGMDLCPALGISIPVGKDSLSMRTTWKDSGDNKSVTSPVSLIISGFSPVYDVRKTLTPQIRLDKGDTSLILIDLGRGRNRLGASAFAQVMQVIGNEVPDVDSAADLKAFFAAIQQLNSEDKLLAYHDRSDGGLFATLCEMAFAGRAGLAINLDILTMETEHAADQGDAKNWAGQVAERRNDLTLRALFNEELGAVIQVRTEQRSEVMDVLRSHNLGACSHIIGKPNASDSIEFYRDVKQIFKKLRSELHQTWSKTSWQIARLRDNPACADAEYARISDVQDPGMQPKLSFDINDDVAAPFIATGVRPKVAILREQGVNSHIETAYVMHKAGFESVDVHMSDLIAGRANLSHFKGLIAVGGFSYGDVLGAGEGWAKTILFNSMLSQQFSEFFHRTDTFGLGICNGCQMMSNLKSIIPGAEAWPKFTKNKSEQFEARFSMVEVLDSASVFFSGMAGTQTPIAVAHGEGFADFSTTGDIAKAQVAMRFVNNSGDVTESYPYNPNGSPQGITSVTNQDGRFTVMMPHAERVFRTAIHSWHPDDWSDDSPWMRMFRNARKWVA</sequence>
<dbReference type="SUPFAM" id="SSF56042">
    <property type="entry name" value="PurM C-terminal domain-like"/>
    <property type="match status" value="2"/>
</dbReference>
<dbReference type="SUPFAM" id="SSF55326">
    <property type="entry name" value="PurM N-terminal domain-like"/>
    <property type="match status" value="2"/>
</dbReference>
<dbReference type="Pfam" id="PF22689">
    <property type="entry name" value="FGAR-AT_PurM_N-like"/>
    <property type="match status" value="1"/>
</dbReference>
<feature type="active site" evidence="10">
    <location>
        <position position="1299"/>
    </location>
</feature>
<evidence type="ECO:0000256" key="4">
    <source>
        <dbReference type="ARBA" id="ARBA00022723"/>
    </source>
</evidence>
<dbReference type="SMART" id="SM01211">
    <property type="entry name" value="GATase_5"/>
    <property type="match status" value="1"/>
</dbReference>
<dbReference type="Pfam" id="PF18072">
    <property type="entry name" value="FGAR-AT_linker"/>
    <property type="match status" value="1"/>
</dbReference>
<comment type="similarity">
    <text evidence="2 10">In the N-terminal section; belongs to the FGAMS family.</text>
</comment>
<keyword evidence="9 10" id="KW-0315">Glutamine amidotransferase</keyword>
<feature type="active site" evidence="10">
    <location>
        <position position="1297"/>
    </location>
</feature>